<keyword evidence="4" id="KW-0255">Endonuclease</keyword>
<evidence type="ECO:0000256" key="2">
    <source>
        <dbReference type="ARBA" id="ARBA00022695"/>
    </source>
</evidence>
<evidence type="ECO:0000313" key="8">
    <source>
        <dbReference type="EMBL" id="WMV19090.1"/>
    </source>
</evidence>
<dbReference type="GO" id="GO:0004519">
    <property type="term" value="F:endonuclease activity"/>
    <property type="evidence" value="ECO:0007669"/>
    <property type="project" value="UniProtKB-KW"/>
</dbReference>
<evidence type="ECO:0000313" key="9">
    <source>
        <dbReference type="Proteomes" id="UP001234989"/>
    </source>
</evidence>
<keyword evidence="9" id="KW-1185">Reference proteome</keyword>
<keyword evidence="5" id="KW-0378">Hydrolase</keyword>
<dbReference type="Proteomes" id="UP001234989">
    <property type="component" value="Chromosome 3"/>
</dbReference>
<dbReference type="PANTHER" id="PTHR34072">
    <property type="entry name" value="ENZYMATIC POLYPROTEIN-RELATED"/>
    <property type="match status" value="1"/>
</dbReference>
<dbReference type="InterPro" id="IPR041373">
    <property type="entry name" value="RT_RNaseH"/>
</dbReference>
<feature type="non-terminal residue" evidence="8">
    <location>
        <position position="1"/>
    </location>
</feature>
<keyword evidence="2" id="KW-0548">Nucleotidyltransferase</keyword>
<keyword evidence="1" id="KW-0808">Transferase</keyword>
<sequence length="143" mass="16751">STCPVLTLSEGTEGFVVYCDALRVTLSGVLRQNRKVIAYTSRPLKIHERNYPTHDLELVVVVFVLNIWRHYLYSVYVDVFTDHKSLQYVFSQKDLNLRQKRWLSMSSTSHIEEDKKEIEKDVHRLAQLGVRLMDSNEREVVVI</sequence>
<keyword evidence="6" id="KW-0695">RNA-directed DNA polymerase</keyword>
<evidence type="ECO:0000256" key="4">
    <source>
        <dbReference type="ARBA" id="ARBA00022759"/>
    </source>
</evidence>
<dbReference type="PANTHER" id="PTHR34072:SF52">
    <property type="entry name" value="RIBONUCLEASE H"/>
    <property type="match status" value="1"/>
</dbReference>
<gene>
    <name evidence="8" type="ORF">MTR67_012475</name>
</gene>
<dbReference type="AlphaFoldDB" id="A0AAF0TMY3"/>
<organism evidence="8 9">
    <name type="scientific">Solanum verrucosum</name>
    <dbReference type="NCBI Taxonomy" id="315347"/>
    <lineage>
        <taxon>Eukaryota</taxon>
        <taxon>Viridiplantae</taxon>
        <taxon>Streptophyta</taxon>
        <taxon>Embryophyta</taxon>
        <taxon>Tracheophyta</taxon>
        <taxon>Spermatophyta</taxon>
        <taxon>Magnoliopsida</taxon>
        <taxon>eudicotyledons</taxon>
        <taxon>Gunneridae</taxon>
        <taxon>Pentapetalae</taxon>
        <taxon>asterids</taxon>
        <taxon>lamiids</taxon>
        <taxon>Solanales</taxon>
        <taxon>Solanaceae</taxon>
        <taxon>Solanoideae</taxon>
        <taxon>Solaneae</taxon>
        <taxon>Solanum</taxon>
    </lineage>
</organism>
<dbReference type="SUPFAM" id="SSF56672">
    <property type="entry name" value="DNA/RNA polymerases"/>
    <property type="match status" value="1"/>
</dbReference>
<protein>
    <recommendedName>
        <fullName evidence="7">Reverse transcriptase RNase H-like domain-containing protein</fullName>
    </recommendedName>
</protein>
<dbReference type="InterPro" id="IPR043502">
    <property type="entry name" value="DNA/RNA_pol_sf"/>
</dbReference>
<accession>A0AAF0TMY3</accession>
<evidence type="ECO:0000259" key="7">
    <source>
        <dbReference type="Pfam" id="PF17917"/>
    </source>
</evidence>
<keyword evidence="3" id="KW-0540">Nuclease</keyword>
<proteinExistence type="predicted"/>
<reference evidence="8" key="1">
    <citation type="submission" date="2023-08" db="EMBL/GenBank/DDBJ databases">
        <title>A de novo genome assembly of Solanum verrucosum Schlechtendal, a Mexican diploid species geographically isolated from the other diploid A-genome species in potato relatives.</title>
        <authorList>
            <person name="Hosaka K."/>
        </authorList>
    </citation>
    <scope>NUCLEOTIDE SEQUENCE</scope>
    <source>
        <tissue evidence="8">Young leaves</tissue>
    </source>
</reference>
<dbReference type="GO" id="GO:0003964">
    <property type="term" value="F:RNA-directed DNA polymerase activity"/>
    <property type="evidence" value="ECO:0007669"/>
    <property type="project" value="UniProtKB-KW"/>
</dbReference>
<feature type="domain" description="Reverse transcriptase RNase H-like" evidence="7">
    <location>
        <begin position="14"/>
        <end position="104"/>
    </location>
</feature>
<dbReference type="GO" id="GO:0016787">
    <property type="term" value="F:hydrolase activity"/>
    <property type="evidence" value="ECO:0007669"/>
    <property type="project" value="UniProtKB-KW"/>
</dbReference>
<evidence type="ECO:0000256" key="6">
    <source>
        <dbReference type="ARBA" id="ARBA00022918"/>
    </source>
</evidence>
<name>A0AAF0TMY3_SOLVR</name>
<evidence type="ECO:0000256" key="3">
    <source>
        <dbReference type="ARBA" id="ARBA00022722"/>
    </source>
</evidence>
<evidence type="ECO:0000256" key="5">
    <source>
        <dbReference type="ARBA" id="ARBA00022801"/>
    </source>
</evidence>
<dbReference type="EMBL" id="CP133614">
    <property type="protein sequence ID" value="WMV19090.1"/>
    <property type="molecule type" value="Genomic_DNA"/>
</dbReference>
<dbReference type="Pfam" id="PF17917">
    <property type="entry name" value="RT_RNaseH"/>
    <property type="match status" value="1"/>
</dbReference>
<evidence type="ECO:0000256" key="1">
    <source>
        <dbReference type="ARBA" id="ARBA00022679"/>
    </source>
</evidence>